<reference evidence="8 9" key="1">
    <citation type="journal article" date="2018" name="BMC Genomics">
        <title>Genomic evidence for intraspecific hybridization in a clonal and extremely halotolerant yeast.</title>
        <authorList>
            <person name="Gostincar C."/>
            <person name="Stajich J.E."/>
            <person name="Zupancic J."/>
            <person name="Zalar P."/>
            <person name="Gunde-Cimerman N."/>
        </authorList>
    </citation>
    <scope>NUCLEOTIDE SEQUENCE [LARGE SCALE GENOMIC DNA]</scope>
    <source>
        <strain evidence="8 9">EXF-171</strain>
    </source>
</reference>
<dbReference type="SUPFAM" id="SSF49899">
    <property type="entry name" value="Concanavalin A-like lectins/glucanases"/>
    <property type="match status" value="1"/>
</dbReference>
<evidence type="ECO:0000256" key="5">
    <source>
        <dbReference type="ARBA" id="ARBA00023295"/>
    </source>
</evidence>
<dbReference type="InterPro" id="IPR000757">
    <property type="entry name" value="Beta-glucanase-like"/>
</dbReference>
<keyword evidence="6" id="KW-0472">Membrane</keyword>
<protein>
    <recommendedName>
        <fullName evidence="3">endo-1,3(4)-beta-glucanase</fullName>
        <ecNumber evidence="3">3.2.1.6</ecNumber>
    </recommendedName>
</protein>
<evidence type="ECO:0000256" key="4">
    <source>
        <dbReference type="ARBA" id="ARBA00022801"/>
    </source>
</evidence>
<dbReference type="FunFam" id="2.60.120.200:FF:000114">
    <property type="entry name" value="Probable endo-1,3(4)-beta-glucanase NFIA_089530"/>
    <property type="match status" value="1"/>
</dbReference>
<dbReference type="InterPro" id="IPR013320">
    <property type="entry name" value="ConA-like_dom_sf"/>
</dbReference>
<evidence type="ECO:0000256" key="2">
    <source>
        <dbReference type="ARBA" id="ARBA00006865"/>
    </source>
</evidence>
<evidence type="ECO:0000256" key="3">
    <source>
        <dbReference type="ARBA" id="ARBA00012599"/>
    </source>
</evidence>
<dbReference type="InterPro" id="IPR050546">
    <property type="entry name" value="Glycosyl_Hydrlase_16"/>
</dbReference>
<dbReference type="Pfam" id="PF26113">
    <property type="entry name" value="GH16_XgeA"/>
    <property type="match status" value="1"/>
</dbReference>
<comment type="caution">
    <text evidence="8">The sequence shown here is derived from an EMBL/GenBank/DDBJ whole genome shotgun (WGS) entry which is preliminary data.</text>
</comment>
<evidence type="ECO:0000313" key="8">
    <source>
        <dbReference type="EMBL" id="RMY97662.1"/>
    </source>
</evidence>
<sequence length="433" mass="47394">MCWMKPLKELLNKQRQINKIGIVPDVVTTPLPWRLGVRQASTGGADYASSGSTPFTTHANKSGFAIDSDPYGPPPSYDKAQAGIGSKWAPKNWTKKTMIAVAIGVCVLIAVIIIAAVLGSRAASGSYPDYSPLNYTLKDTYHGTDFFDNFNYFTGYDPTSGFVHYVPNTTAQQYNLTYAGEDSAVLRVDYNSGTDSSTGRFSVRVTSKQTYDEGLFIFDVLHSPYGCSTWPALWLSDPSNWPENGEIDVMESVNQGNTGNQMTLHTSKHCKMDVKRKETGDVLDKNCYAKAGDQQGCGVQGSKQSFGEAFNDIGGGVYAMEWRNEGIRVWFFPRGSVPSDIPTDVSNTSAPDPSTWGEATADFPGTNCDISSHFRNQSIIANIDLCGSWAGQTSVYSDEWGCPGQCTDFVANNASAYEKAYWEFSSFRVYQAN</sequence>
<dbReference type="EMBL" id="QWIQ01000258">
    <property type="protein sequence ID" value="RMY97662.1"/>
    <property type="molecule type" value="Genomic_DNA"/>
</dbReference>
<dbReference type="PANTHER" id="PTHR10963:SF42">
    <property type="entry name" value="PUTATIVE (AFU_ORTHOLOGUE AFUA_5G02280)-RELATED"/>
    <property type="match status" value="1"/>
</dbReference>
<dbReference type="EC" id="3.2.1.6" evidence="3"/>
<comment type="catalytic activity">
    <reaction evidence="1">
        <text>Endohydrolysis of (1-&gt;3)- or (1-&gt;4)-linkages in beta-D-glucans when the glucose residue whose reducing group is involved in the linkage to be hydrolyzed is itself substituted at C-3.</text>
        <dbReference type="EC" id="3.2.1.6"/>
    </reaction>
</comment>
<dbReference type="GO" id="GO:0052861">
    <property type="term" value="F:endo-1,3(4)-beta-glucanase activity"/>
    <property type="evidence" value="ECO:0007669"/>
    <property type="project" value="UniProtKB-EC"/>
</dbReference>
<evidence type="ECO:0000313" key="9">
    <source>
        <dbReference type="Proteomes" id="UP000281468"/>
    </source>
</evidence>
<gene>
    <name evidence="8" type="ORF">D0862_07947</name>
</gene>
<dbReference type="Proteomes" id="UP000281468">
    <property type="component" value="Unassembled WGS sequence"/>
</dbReference>
<keyword evidence="6" id="KW-1133">Transmembrane helix</keyword>
<evidence type="ECO:0000256" key="1">
    <source>
        <dbReference type="ARBA" id="ARBA00000124"/>
    </source>
</evidence>
<dbReference type="PANTHER" id="PTHR10963">
    <property type="entry name" value="GLYCOSYL HYDROLASE-RELATED"/>
    <property type="match status" value="1"/>
</dbReference>
<keyword evidence="4" id="KW-0378">Hydrolase</keyword>
<dbReference type="CDD" id="cd02181">
    <property type="entry name" value="GH16_fungal_Lam16A_glucanase"/>
    <property type="match status" value="1"/>
</dbReference>
<dbReference type="AlphaFoldDB" id="A0A3M7G959"/>
<dbReference type="PROSITE" id="PS51762">
    <property type="entry name" value="GH16_2"/>
    <property type="match status" value="1"/>
</dbReference>
<keyword evidence="6" id="KW-0812">Transmembrane</keyword>
<feature type="transmembrane region" description="Helical" evidence="6">
    <location>
        <begin position="97"/>
        <end position="118"/>
    </location>
</feature>
<dbReference type="VEuPathDB" id="FungiDB:BTJ68_10226"/>
<dbReference type="GO" id="GO:0009251">
    <property type="term" value="P:glucan catabolic process"/>
    <property type="evidence" value="ECO:0007669"/>
    <property type="project" value="TreeGrafter"/>
</dbReference>
<evidence type="ECO:0000256" key="6">
    <source>
        <dbReference type="SAM" id="Phobius"/>
    </source>
</evidence>
<keyword evidence="5" id="KW-0326">Glycosidase</keyword>
<comment type="similarity">
    <text evidence="2">Belongs to the glycosyl hydrolase 16 family.</text>
</comment>
<evidence type="ECO:0000259" key="7">
    <source>
        <dbReference type="PROSITE" id="PS51762"/>
    </source>
</evidence>
<accession>A0A3M7G959</accession>
<feature type="domain" description="GH16" evidence="7">
    <location>
        <begin position="128"/>
        <end position="398"/>
    </location>
</feature>
<proteinExistence type="inferred from homology"/>
<name>A0A3M7G959_HORWE</name>
<organism evidence="8 9">
    <name type="scientific">Hortaea werneckii</name>
    <name type="common">Black yeast</name>
    <name type="synonym">Cladosporium werneckii</name>
    <dbReference type="NCBI Taxonomy" id="91943"/>
    <lineage>
        <taxon>Eukaryota</taxon>
        <taxon>Fungi</taxon>
        <taxon>Dikarya</taxon>
        <taxon>Ascomycota</taxon>
        <taxon>Pezizomycotina</taxon>
        <taxon>Dothideomycetes</taxon>
        <taxon>Dothideomycetidae</taxon>
        <taxon>Mycosphaerellales</taxon>
        <taxon>Teratosphaeriaceae</taxon>
        <taxon>Hortaea</taxon>
    </lineage>
</organism>
<dbReference type="Gene3D" id="2.60.120.200">
    <property type="match status" value="1"/>
</dbReference>